<evidence type="ECO:0000256" key="9">
    <source>
        <dbReference type="ARBA" id="ARBA00023128"/>
    </source>
</evidence>
<evidence type="ECO:0000256" key="5">
    <source>
        <dbReference type="ARBA" id="ARBA00022448"/>
    </source>
</evidence>
<dbReference type="InterPro" id="IPR036869">
    <property type="entry name" value="J_dom_sf"/>
</dbReference>
<evidence type="ECO:0000313" key="14">
    <source>
        <dbReference type="EMBL" id="KLO20304.1"/>
    </source>
</evidence>
<evidence type="ECO:0000256" key="1">
    <source>
        <dbReference type="ARBA" id="ARBA00004637"/>
    </source>
</evidence>
<comment type="subcellular location">
    <subcellularLocation>
        <location evidence="1">Mitochondrion inner membrane</location>
        <topology evidence="1">Peripheral membrane protein</topology>
    </subcellularLocation>
</comment>
<evidence type="ECO:0000256" key="2">
    <source>
        <dbReference type="ARBA" id="ARBA00008817"/>
    </source>
</evidence>
<evidence type="ECO:0000256" key="13">
    <source>
        <dbReference type="SAM" id="MobiDB-lite"/>
    </source>
</evidence>
<evidence type="ECO:0000256" key="12">
    <source>
        <dbReference type="ARBA" id="ARBA00031407"/>
    </source>
</evidence>
<keyword evidence="9" id="KW-0496">Mitochondrion</keyword>
<evidence type="ECO:0000256" key="7">
    <source>
        <dbReference type="ARBA" id="ARBA00022927"/>
    </source>
</evidence>
<evidence type="ECO:0000256" key="6">
    <source>
        <dbReference type="ARBA" id="ARBA00022792"/>
    </source>
</evidence>
<feature type="region of interest" description="Disordered" evidence="13">
    <location>
        <begin position="138"/>
        <end position="160"/>
    </location>
</feature>
<dbReference type="FunCoup" id="A0A0H2S8P0">
    <property type="interactions" value="79"/>
</dbReference>
<evidence type="ECO:0000256" key="4">
    <source>
        <dbReference type="ARBA" id="ARBA00020721"/>
    </source>
</evidence>
<gene>
    <name evidence="14" type="ORF">SCHPADRAFT_24</name>
</gene>
<dbReference type="AlphaFoldDB" id="A0A0H2S8P0"/>
<dbReference type="InterPro" id="IPR005341">
    <property type="entry name" value="Tim16"/>
</dbReference>
<dbReference type="OrthoDB" id="10262892at2759"/>
<dbReference type="EMBL" id="KQ085882">
    <property type="protein sequence ID" value="KLO20304.1"/>
    <property type="molecule type" value="Genomic_DNA"/>
</dbReference>
<dbReference type="PANTHER" id="PTHR12388">
    <property type="entry name" value="MITOCHONDRIA ASSOCIATED GRANULOCYTE MACROPHAGE CSF SIGNALING MOLECULE"/>
    <property type="match status" value="1"/>
</dbReference>
<keyword evidence="8" id="KW-0811">Translocation</keyword>
<dbReference type="Proteomes" id="UP000053477">
    <property type="component" value="Unassembled WGS sequence"/>
</dbReference>
<evidence type="ECO:0000256" key="10">
    <source>
        <dbReference type="ARBA" id="ARBA00023136"/>
    </source>
</evidence>
<keyword evidence="5" id="KW-0813">Transport</keyword>
<dbReference type="STRING" id="27342.A0A0H2S8P0"/>
<dbReference type="Pfam" id="PF03656">
    <property type="entry name" value="Pam16"/>
    <property type="match status" value="1"/>
</dbReference>
<dbReference type="PANTHER" id="PTHR12388:SF0">
    <property type="entry name" value="MITOCHONDRIAL IMPORT INNER MEMBRANE TRANSLOCASE SUBUNIT TIM16"/>
    <property type="match status" value="1"/>
</dbReference>
<evidence type="ECO:0000256" key="8">
    <source>
        <dbReference type="ARBA" id="ARBA00023010"/>
    </source>
</evidence>
<dbReference type="GO" id="GO:0005744">
    <property type="term" value="C:TIM23 mitochondrial import inner membrane translocase complex"/>
    <property type="evidence" value="ECO:0007669"/>
    <property type="project" value="InterPro"/>
</dbReference>
<name>A0A0H2S8P0_9AGAM</name>
<protein>
    <recommendedName>
        <fullName evidence="4">Mitochondrial import inner membrane translocase subunit TIM16</fullName>
    </recommendedName>
    <alternativeName>
        <fullName evidence="3">Mitochondrial import inner membrane translocase subunit tim16</fullName>
    </alternativeName>
    <alternativeName>
        <fullName evidence="11 12">Presequence translocated-associated motor subunit PAM16</fullName>
    </alternativeName>
</protein>
<proteinExistence type="inferred from homology"/>
<dbReference type="InParanoid" id="A0A0H2S8P0"/>
<feature type="region of interest" description="Disordered" evidence="13">
    <location>
        <begin position="93"/>
        <end position="114"/>
    </location>
</feature>
<sequence length="160" mass="17104">MSSPKAIVQIVVLGAQIFGKALLAAGRQAAKNAQSRPQAVLQNEAAGVGNATSGSLTDKLTREHRMTVDEARLILNLKKEDPIEHTLRNYEHLFKANSPPPPPEKPVAGRAKAAYHSHYLQSKVVRAKERLDAEVKVAVDGDAASTSPAEAQHPTSPPPP</sequence>
<comment type="similarity">
    <text evidence="2">Belongs to the TIM16/PAM16 family.</text>
</comment>
<keyword evidence="7" id="KW-0653">Protein transport</keyword>
<dbReference type="GO" id="GO:0030150">
    <property type="term" value="P:protein import into mitochondrial matrix"/>
    <property type="evidence" value="ECO:0007669"/>
    <property type="project" value="InterPro"/>
</dbReference>
<evidence type="ECO:0000256" key="11">
    <source>
        <dbReference type="ARBA" id="ARBA00030422"/>
    </source>
</evidence>
<keyword evidence="6" id="KW-0999">Mitochondrion inner membrane</keyword>
<keyword evidence="10" id="KW-0472">Membrane</keyword>
<keyword evidence="15" id="KW-1185">Reference proteome</keyword>
<accession>A0A0H2S8P0</accession>
<dbReference type="Gene3D" id="1.10.287.110">
    <property type="entry name" value="DnaJ domain"/>
    <property type="match status" value="1"/>
</dbReference>
<organism evidence="14 15">
    <name type="scientific">Schizopora paradoxa</name>
    <dbReference type="NCBI Taxonomy" id="27342"/>
    <lineage>
        <taxon>Eukaryota</taxon>
        <taxon>Fungi</taxon>
        <taxon>Dikarya</taxon>
        <taxon>Basidiomycota</taxon>
        <taxon>Agaricomycotina</taxon>
        <taxon>Agaricomycetes</taxon>
        <taxon>Hymenochaetales</taxon>
        <taxon>Schizoporaceae</taxon>
        <taxon>Schizopora</taxon>
    </lineage>
</organism>
<evidence type="ECO:0000313" key="15">
    <source>
        <dbReference type="Proteomes" id="UP000053477"/>
    </source>
</evidence>
<evidence type="ECO:0000256" key="3">
    <source>
        <dbReference type="ARBA" id="ARBA00013571"/>
    </source>
</evidence>
<reference evidence="14 15" key="1">
    <citation type="submission" date="2015-04" db="EMBL/GenBank/DDBJ databases">
        <title>Complete genome sequence of Schizopora paradoxa KUC8140, a cosmopolitan wood degrader in East Asia.</title>
        <authorList>
            <consortium name="DOE Joint Genome Institute"/>
            <person name="Min B."/>
            <person name="Park H."/>
            <person name="Jang Y."/>
            <person name="Kim J.-J."/>
            <person name="Kim K.H."/>
            <person name="Pangilinan J."/>
            <person name="Lipzen A."/>
            <person name="Riley R."/>
            <person name="Grigoriev I.V."/>
            <person name="Spatafora J.W."/>
            <person name="Choi I.-G."/>
        </authorList>
    </citation>
    <scope>NUCLEOTIDE SEQUENCE [LARGE SCALE GENOMIC DNA]</scope>
    <source>
        <strain evidence="14 15">KUC8140</strain>
    </source>
</reference>